<dbReference type="GO" id="GO:0005634">
    <property type="term" value="C:nucleus"/>
    <property type="evidence" value="ECO:0007669"/>
    <property type="project" value="TreeGrafter"/>
</dbReference>
<evidence type="ECO:0000313" key="8">
    <source>
        <dbReference type="Proteomes" id="UP000664169"/>
    </source>
</evidence>
<dbReference type="InterPro" id="IPR051127">
    <property type="entry name" value="Fungal_SecMet_Regulators"/>
</dbReference>
<organism evidence="7 8">
    <name type="scientific">Gomphillus americanus</name>
    <dbReference type="NCBI Taxonomy" id="1940652"/>
    <lineage>
        <taxon>Eukaryota</taxon>
        <taxon>Fungi</taxon>
        <taxon>Dikarya</taxon>
        <taxon>Ascomycota</taxon>
        <taxon>Pezizomycotina</taxon>
        <taxon>Lecanoromycetes</taxon>
        <taxon>OSLEUM clade</taxon>
        <taxon>Ostropomycetidae</taxon>
        <taxon>Ostropales</taxon>
        <taxon>Graphidaceae</taxon>
        <taxon>Gomphilloideae</taxon>
        <taxon>Gomphillus</taxon>
    </lineage>
</organism>
<evidence type="ECO:0000313" key="7">
    <source>
        <dbReference type="EMBL" id="CAF9930330.1"/>
    </source>
</evidence>
<keyword evidence="8" id="KW-1185">Reference proteome</keyword>
<dbReference type="GO" id="GO:0008270">
    <property type="term" value="F:zinc ion binding"/>
    <property type="evidence" value="ECO:0007669"/>
    <property type="project" value="InterPro"/>
</dbReference>
<dbReference type="Pfam" id="PF04082">
    <property type="entry name" value="Fungal_trans"/>
    <property type="match status" value="1"/>
</dbReference>
<sequence length="658" mass="73310">MENGSAGAASPADDDSQDATKKNITGKRKVNGDGLIRAKRNREYNSMNRQLTSLQEQIDTLAANLDVVQRKQNGMPSLIHTAGNTPLEPIARESPTAPARARHPQYVGPPTSSYDYDVAGSSSIQAMGMNHTGINQDDGPEGSKHADRDPLIDMSSEEALRLCHVYEDEIGSTHPMLNMEALMTKVKTFWSFMESMRRVGFLQKGVEEGDSFMDGETLILKLVLAISCLIDGNVSSEVGRAIFANVRRVIPQSSGLEQQVSTRLLKIWVLLGQYHFYNDNEVQAYRIIGLAARGCFEMGLHRSDIVSRMFADAEEVKWAIRLFWVIYYLDRRYSFGTGMPFAMQDADIDPQLPKADDAVPFLQLMVSFCRISSKVWTSVAGFANESIELRINEMGFLDYSIQQWQSSIPDALRYLPTDTFPDSSNLLTRRQQRLRVLLHLYANSSRIQLYRPVLYSLASIMEDRGYAQTVVEIAKDSIRTLSQLHQASDMSKSSYITTNYFLIGSLAVLLLAVAHAPLEFSQRVREEFYMALELVRHCSSNSFISRRLWNTIKGLKELAPKFGLAPGQTLFDANDHGSAVDPNGVYNASASGLMNGPQMSFELTNLFEAAGSYPGLIQGQDGMRGNAMIGGHNGLHMDSFSLAGGNEEEFLRIMKECF</sequence>
<dbReference type="PANTHER" id="PTHR47424:SF5">
    <property type="entry name" value="ZN(II)2CYS6 TRANSCRIPTION FACTOR (EUROFUNG)"/>
    <property type="match status" value="1"/>
</dbReference>
<feature type="compositionally biased region" description="Low complexity" evidence="5">
    <location>
        <begin position="1"/>
        <end position="11"/>
    </location>
</feature>
<dbReference type="GO" id="GO:0006351">
    <property type="term" value="P:DNA-templated transcription"/>
    <property type="evidence" value="ECO:0007669"/>
    <property type="project" value="InterPro"/>
</dbReference>
<evidence type="ECO:0000256" key="2">
    <source>
        <dbReference type="ARBA" id="ARBA00023163"/>
    </source>
</evidence>
<evidence type="ECO:0000256" key="1">
    <source>
        <dbReference type="ARBA" id="ARBA00023015"/>
    </source>
</evidence>
<evidence type="ECO:0000256" key="4">
    <source>
        <dbReference type="SAM" id="Coils"/>
    </source>
</evidence>
<dbReference type="GO" id="GO:0000435">
    <property type="term" value="P:positive regulation of transcription from RNA polymerase II promoter by galactose"/>
    <property type="evidence" value="ECO:0007669"/>
    <property type="project" value="TreeGrafter"/>
</dbReference>
<accession>A0A8H3FUM6</accession>
<keyword evidence="1" id="KW-0805">Transcription regulation</keyword>
<dbReference type="EMBL" id="CAJPDQ010000035">
    <property type="protein sequence ID" value="CAF9930330.1"/>
    <property type="molecule type" value="Genomic_DNA"/>
</dbReference>
<gene>
    <name evidence="7" type="ORF">GOMPHAMPRED_005623</name>
</gene>
<keyword evidence="3" id="KW-0539">Nucleus</keyword>
<keyword evidence="2" id="KW-0804">Transcription</keyword>
<dbReference type="GO" id="GO:0000978">
    <property type="term" value="F:RNA polymerase II cis-regulatory region sequence-specific DNA binding"/>
    <property type="evidence" value="ECO:0007669"/>
    <property type="project" value="TreeGrafter"/>
</dbReference>
<dbReference type="SMART" id="SM00906">
    <property type="entry name" value="Fungal_trans"/>
    <property type="match status" value="1"/>
</dbReference>
<evidence type="ECO:0000259" key="6">
    <source>
        <dbReference type="SMART" id="SM00906"/>
    </source>
</evidence>
<name>A0A8H3FUM6_9LECA</name>
<comment type="caution">
    <text evidence="7">The sequence shown here is derived from an EMBL/GenBank/DDBJ whole genome shotgun (WGS) entry which is preliminary data.</text>
</comment>
<evidence type="ECO:0000256" key="5">
    <source>
        <dbReference type="SAM" id="MobiDB-lite"/>
    </source>
</evidence>
<dbReference type="AlphaFoldDB" id="A0A8H3FUM6"/>
<protein>
    <recommendedName>
        <fullName evidence="6">Xylanolytic transcriptional activator regulatory domain-containing protein</fullName>
    </recommendedName>
</protein>
<dbReference type="PANTHER" id="PTHR47424">
    <property type="entry name" value="REGULATORY PROTEIN GAL4"/>
    <property type="match status" value="1"/>
</dbReference>
<feature type="domain" description="Xylanolytic transcriptional activator regulatory" evidence="6">
    <location>
        <begin position="284"/>
        <end position="359"/>
    </location>
</feature>
<feature type="coiled-coil region" evidence="4">
    <location>
        <begin position="37"/>
        <end position="71"/>
    </location>
</feature>
<dbReference type="CDD" id="cd12148">
    <property type="entry name" value="fungal_TF_MHR"/>
    <property type="match status" value="1"/>
</dbReference>
<reference evidence="7" key="1">
    <citation type="submission" date="2021-03" db="EMBL/GenBank/DDBJ databases">
        <authorList>
            <person name="Tagirdzhanova G."/>
        </authorList>
    </citation>
    <scope>NUCLEOTIDE SEQUENCE</scope>
</reference>
<dbReference type="GO" id="GO:0000981">
    <property type="term" value="F:DNA-binding transcription factor activity, RNA polymerase II-specific"/>
    <property type="evidence" value="ECO:0007669"/>
    <property type="project" value="TreeGrafter"/>
</dbReference>
<dbReference type="Proteomes" id="UP000664169">
    <property type="component" value="Unassembled WGS sequence"/>
</dbReference>
<dbReference type="InterPro" id="IPR007219">
    <property type="entry name" value="XnlR_reg_dom"/>
</dbReference>
<evidence type="ECO:0000256" key="3">
    <source>
        <dbReference type="ARBA" id="ARBA00023242"/>
    </source>
</evidence>
<feature type="region of interest" description="Disordered" evidence="5">
    <location>
        <begin position="1"/>
        <end position="33"/>
    </location>
</feature>
<keyword evidence="4" id="KW-0175">Coiled coil</keyword>
<dbReference type="OrthoDB" id="3971593at2759"/>
<proteinExistence type="predicted"/>